<keyword evidence="4" id="KW-1185">Reference proteome</keyword>
<evidence type="ECO:0000313" key="3">
    <source>
        <dbReference type="EMBL" id="KAA8529242.1"/>
    </source>
</evidence>
<feature type="transmembrane region" description="Helical" evidence="1">
    <location>
        <begin position="355"/>
        <end position="376"/>
    </location>
</feature>
<name>A0A5J5AHA6_9ASTE</name>
<dbReference type="AlphaFoldDB" id="A0A5J5AHA6"/>
<dbReference type="Gene3D" id="1.20.1280.50">
    <property type="match status" value="1"/>
</dbReference>
<dbReference type="Pfam" id="PF09991">
    <property type="entry name" value="DUF2232"/>
    <property type="match status" value="1"/>
</dbReference>
<keyword evidence="1" id="KW-0812">Transmembrane</keyword>
<dbReference type="Pfam" id="PF08268">
    <property type="entry name" value="FBA_3"/>
    <property type="match status" value="1"/>
</dbReference>
<keyword evidence="1" id="KW-1133">Transmembrane helix</keyword>
<dbReference type="Pfam" id="PF00646">
    <property type="entry name" value="F-box"/>
    <property type="match status" value="1"/>
</dbReference>
<keyword evidence="1" id="KW-0472">Membrane</keyword>
<dbReference type="CDD" id="cd22157">
    <property type="entry name" value="F-box_AtFBW1-like"/>
    <property type="match status" value="1"/>
</dbReference>
<dbReference type="InterPro" id="IPR001810">
    <property type="entry name" value="F-box_dom"/>
</dbReference>
<dbReference type="OrthoDB" id="2019412at2759"/>
<dbReference type="SMART" id="SM00256">
    <property type="entry name" value="FBOX"/>
    <property type="match status" value="1"/>
</dbReference>
<dbReference type="EMBL" id="CM018044">
    <property type="protein sequence ID" value="KAA8529242.1"/>
    <property type="molecule type" value="Genomic_DNA"/>
</dbReference>
<reference evidence="3 4" key="1">
    <citation type="submission" date="2019-09" db="EMBL/GenBank/DDBJ databases">
        <title>A chromosome-level genome assembly of the Chinese tupelo Nyssa sinensis.</title>
        <authorList>
            <person name="Yang X."/>
            <person name="Kang M."/>
            <person name="Yang Y."/>
            <person name="Xiong H."/>
            <person name="Wang M."/>
            <person name="Zhang Z."/>
            <person name="Wang Z."/>
            <person name="Wu H."/>
            <person name="Ma T."/>
            <person name="Liu J."/>
            <person name="Xi Z."/>
        </authorList>
    </citation>
    <scope>NUCLEOTIDE SEQUENCE [LARGE SCALE GENOMIC DNA]</scope>
    <source>
        <strain evidence="3">J267</strain>
        <tissue evidence="3">Leaf</tissue>
    </source>
</reference>
<feature type="transmembrane region" description="Helical" evidence="1">
    <location>
        <begin position="429"/>
        <end position="453"/>
    </location>
</feature>
<dbReference type="PANTHER" id="PTHR37185">
    <property type="entry name" value="MEMBRANE PROTEIN"/>
    <property type="match status" value="1"/>
</dbReference>
<dbReference type="InterPro" id="IPR017451">
    <property type="entry name" value="F-box-assoc_interact_dom"/>
</dbReference>
<evidence type="ECO:0000259" key="2">
    <source>
        <dbReference type="SMART" id="SM00256"/>
    </source>
</evidence>
<dbReference type="InterPro" id="IPR036047">
    <property type="entry name" value="F-box-like_dom_sf"/>
</dbReference>
<feature type="domain" description="F-box" evidence="2">
    <location>
        <begin position="32"/>
        <end position="73"/>
    </location>
</feature>
<evidence type="ECO:0000256" key="1">
    <source>
        <dbReference type="SAM" id="Phobius"/>
    </source>
</evidence>
<sequence length="497" mass="56468">MAMENQEENKNLVIANVSLEKRRKKRKGTVTIPEEIIIFDILTRLPVKSLLQFRCVSKLWCSLIRNPFFGSLHLTRSMSDRLDGFGFFISAYNKHSSEQHFLSASHCAGATAHLFTLSNSTSDPRLSFHLHGLFLIHPSGFTRLNTSVFICNPSTREIARLPSTGPIACSPYPQAHVYYNLGFDFSTNQYKVLNIRVLNLNKFSEREVECEILSLGTNSWRKIEPVFPFNVKGEDWLHEGFKESVFVHGGIHWMLWSKKVIAAFDFREENFRLIPLPHAAIPSEEFTYSDPPYMIQINGLLALICHEHVLEQNKMEIWILEDYQNQVWIEERITFPSSWVDLDSPYPSGAIHTAILLQLRITLVVSFALPIVISSMRWGVAAGRKTMVATATLLLVLSGPVKALTFLLMHGLVGFTMGSLWRLGANWGLSIFLCSFVRAIGAMGYVLISSFLIRENIFALITINIHASLTYMSTASRHQYNSINGCDIWHFWDSAFA</sequence>
<organism evidence="3 4">
    <name type="scientific">Nyssa sinensis</name>
    <dbReference type="NCBI Taxonomy" id="561372"/>
    <lineage>
        <taxon>Eukaryota</taxon>
        <taxon>Viridiplantae</taxon>
        <taxon>Streptophyta</taxon>
        <taxon>Embryophyta</taxon>
        <taxon>Tracheophyta</taxon>
        <taxon>Spermatophyta</taxon>
        <taxon>Magnoliopsida</taxon>
        <taxon>eudicotyledons</taxon>
        <taxon>Gunneridae</taxon>
        <taxon>Pentapetalae</taxon>
        <taxon>asterids</taxon>
        <taxon>Cornales</taxon>
        <taxon>Nyssaceae</taxon>
        <taxon>Nyssa</taxon>
    </lineage>
</organism>
<dbReference type="SUPFAM" id="SSF81383">
    <property type="entry name" value="F-box domain"/>
    <property type="match status" value="1"/>
</dbReference>
<dbReference type="NCBIfam" id="TIGR01640">
    <property type="entry name" value="F_box_assoc_1"/>
    <property type="match status" value="1"/>
</dbReference>
<dbReference type="PANTHER" id="PTHR37185:SF3">
    <property type="entry name" value="MEMBRANE PROTEIN"/>
    <property type="match status" value="1"/>
</dbReference>
<proteinExistence type="predicted"/>
<dbReference type="Proteomes" id="UP000325577">
    <property type="component" value="Linkage Group LG20"/>
</dbReference>
<gene>
    <name evidence="3" type="ORF">F0562_033959</name>
</gene>
<dbReference type="InterPro" id="IPR013187">
    <property type="entry name" value="F-box-assoc_dom_typ3"/>
</dbReference>
<protein>
    <recommendedName>
        <fullName evidence="2">F-box domain-containing protein</fullName>
    </recommendedName>
</protein>
<feature type="transmembrane region" description="Helical" evidence="1">
    <location>
        <begin position="388"/>
        <end position="409"/>
    </location>
</feature>
<dbReference type="InterPro" id="IPR018710">
    <property type="entry name" value="DUF2232"/>
</dbReference>
<evidence type="ECO:0000313" key="4">
    <source>
        <dbReference type="Proteomes" id="UP000325577"/>
    </source>
</evidence>
<accession>A0A5J5AHA6</accession>